<dbReference type="STRING" id="658196.A0A397S932"/>
<accession>A0A397S932</accession>
<evidence type="ECO:0000313" key="2">
    <source>
        <dbReference type="Proteomes" id="UP000265703"/>
    </source>
</evidence>
<dbReference type="GO" id="GO:0000166">
    <property type="term" value="F:nucleotide binding"/>
    <property type="evidence" value="ECO:0007669"/>
    <property type="project" value="InterPro"/>
</dbReference>
<comment type="caution">
    <text evidence="1">The sequence shown here is derived from an EMBL/GenBank/DDBJ whole genome shotgun (WGS) entry which is preliminary data.</text>
</comment>
<dbReference type="SUPFAM" id="SSF56300">
    <property type="entry name" value="Metallo-dependent phosphatases"/>
    <property type="match status" value="1"/>
</dbReference>
<dbReference type="PROSITE" id="PS00786">
    <property type="entry name" value="5_NUCLEOTIDASE_2"/>
    <property type="match status" value="1"/>
</dbReference>
<name>A0A397S932_9GLOM</name>
<dbReference type="PANTHER" id="PTHR11575">
    <property type="entry name" value="5'-NUCLEOTIDASE-RELATED"/>
    <property type="match status" value="1"/>
</dbReference>
<dbReference type="Gene3D" id="3.60.21.10">
    <property type="match status" value="1"/>
</dbReference>
<dbReference type="PANTHER" id="PTHR11575:SF24">
    <property type="entry name" value="5'-NUCLEOTIDASE"/>
    <property type="match status" value="1"/>
</dbReference>
<proteinExistence type="predicted"/>
<keyword evidence="2" id="KW-1185">Reference proteome</keyword>
<reference evidence="1 2" key="1">
    <citation type="submission" date="2018-06" db="EMBL/GenBank/DDBJ databases">
        <title>Comparative genomics reveals the genomic features of Rhizophagus irregularis, R. cerebriforme, R. diaphanum and Gigaspora rosea, and their symbiotic lifestyle signature.</title>
        <authorList>
            <person name="Morin E."/>
            <person name="San Clemente H."/>
            <person name="Chen E.C.H."/>
            <person name="De La Providencia I."/>
            <person name="Hainaut M."/>
            <person name="Kuo A."/>
            <person name="Kohler A."/>
            <person name="Murat C."/>
            <person name="Tang N."/>
            <person name="Roy S."/>
            <person name="Loubradou J."/>
            <person name="Henrissat B."/>
            <person name="Grigoriev I.V."/>
            <person name="Corradi N."/>
            <person name="Roux C."/>
            <person name="Martin F.M."/>
        </authorList>
    </citation>
    <scope>NUCLEOTIDE SEQUENCE [LARGE SCALE GENOMIC DNA]</scope>
    <source>
        <strain evidence="1 2">DAOM 227022</strain>
    </source>
</reference>
<dbReference type="GO" id="GO:0016788">
    <property type="term" value="F:hydrolase activity, acting on ester bonds"/>
    <property type="evidence" value="ECO:0007669"/>
    <property type="project" value="InterPro"/>
</dbReference>
<dbReference type="InterPro" id="IPR029052">
    <property type="entry name" value="Metallo-depent_PP-like"/>
</dbReference>
<dbReference type="InterPro" id="IPR006146">
    <property type="entry name" value="5'-Nucleotdase_CS"/>
</dbReference>
<dbReference type="Proteomes" id="UP000265703">
    <property type="component" value="Unassembled WGS sequence"/>
</dbReference>
<dbReference type="EMBL" id="QKYT01000663">
    <property type="protein sequence ID" value="RIA82468.1"/>
    <property type="molecule type" value="Genomic_DNA"/>
</dbReference>
<organism evidence="1 2">
    <name type="scientific">Glomus cerebriforme</name>
    <dbReference type="NCBI Taxonomy" id="658196"/>
    <lineage>
        <taxon>Eukaryota</taxon>
        <taxon>Fungi</taxon>
        <taxon>Fungi incertae sedis</taxon>
        <taxon>Mucoromycota</taxon>
        <taxon>Glomeromycotina</taxon>
        <taxon>Glomeromycetes</taxon>
        <taxon>Glomerales</taxon>
        <taxon>Glomeraceae</taxon>
        <taxon>Glomus</taxon>
    </lineage>
</organism>
<dbReference type="GO" id="GO:0046872">
    <property type="term" value="F:metal ion binding"/>
    <property type="evidence" value="ECO:0007669"/>
    <property type="project" value="InterPro"/>
</dbReference>
<dbReference type="OrthoDB" id="10252235at2759"/>
<evidence type="ECO:0000313" key="1">
    <source>
        <dbReference type="EMBL" id="RIA82468.1"/>
    </source>
</evidence>
<sequence>MQTKKIMPSTPFIEKDELFNLTIIHINDVHSRYDQINSAATDCTKEQFEKGECYCGTLFFTYYDGEISSKVLVSKFSIYNITAIGNHEFDNGPEVLEEHFSRLTMPIVCSNINTTLNPKLGKYIKPYHIFEKYDLAVIGYITDVGIGISLTTGGISNSGPTLSFSDPISIVQYYVDELHAKGIKRIFTLSHNGYSPDKKLAANTHGIAVHIGEDTLIVQVS</sequence>
<protein>
    <submittedName>
        <fullName evidence="1">Metallo-dependent phosphatase-like protein</fullName>
    </submittedName>
</protein>
<dbReference type="InterPro" id="IPR006179">
    <property type="entry name" value="5_nucleotidase/apyrase"/>
</dbReference>
<dbReference type="AlphaFoldDB" id="A0A397S932"/>
<dbReference type="GO" id="GO:0009166">
    <property type="term" value="P:nucleotide catabolic process"/>
    <property type="evidence" value="ECO:0007669"/>
    <property type="project" value="InterPro"/>
</dbReference>
<gene>
    <name evidence="1" type="ORF">C1645_835318</name>
</gene>